<dbReference type="OMA" id="CAVETIN"/>
<evidence type="ECO:0000259" key="1">
    <source>
        <dbReference type="Pfam" id="PF14291"/>
    </source>
</evidence>
<proteinExistence type="predicted"/>
<dbReference type="SUPFAM" id="SSF53098">
    <property type="entry name" value="Ribonuclease H-like"/>
    <property type="match status" value="1"/>
</dbReference>
<dbReference type="InterPro" id="IPR025398">
    <property type="entry name" value="DUF4371"/>
</dbReference>
<sequence length="486" mass="55298">MKKYYPIVPNLSHQIEPEVDRSSKRHRNSINMANLPTDPGLQAPISDYNPNIQDEIRRYYLQQGPCQLRSHNFPPTFFGKQKRWFNIACIRFLLRQGLAFCVHDESQNSTNQGNFLELLTFLADHNEEIRVVALKNAPENLKLTSPKIQKDIVNACAVETINVIIEDIGDAIFSVLVDESRDVAIKEQMVVMCRYVDKKWYVIERFIGIEHVPNTTSISLKIAIDKLYSKHGLSISRLRGQGYDGASNMSGEFNGLKSIIMKENECAFFVYCFAHQLQLTLMDVAKKHDLIGTFLIVVSNVVNIVGASSKRRGILREKQAAKVIEALKSGQLSSRKGLNQENWIKCPYLQLQELNSHFNEANTELLLCLACLSPNNSFSAFDKGKLIRLAQLYPHYFSTIDLKMLECQLQTYVEDMRSNVAFSELKGIADLSKRLVETRKHEIYSLVYLLIKLALTLPVAIDSVERAFSAMNIVKIKCATKWEING</sequence>
<protein>
    <recommendedName>
        <fullName evidence="1">DUF4371 domain-containing protein</fullName>
    </recommendedName>
</protein>
<dbReference type="PANTHER" id="PTHR11697">
    <property type="entry name" value="GENERAL TRANSCRIPTION FACTOR 2-RELATED ZINC FINGER PROTEIN"/>
    <property type="match status" value="1"/>
</dbReference>
<feature type="domain" description="DUF4371" evidence="1">
    <location>
        <begin position="85"/>
        <end position="255"/>
    </location>
</feature>
<dbReference type="PANTHER" id="PTHR11697:SF230">
    <property type="entry name" value="ZINC FINGER, MYM DOMAIN CONTAINING 1"/>
    <property type="match status" value="1"/>
</dbReference>
<dbReference type="InterPro" id="IPR012337">
    <property type="entry name" value="RNaseH-like_sf"/>
</dbReference>
<dbReference type="EnsemblPlants" id="evm.model.ctgX94.1">
    <property type="protein sequence ID" value="cds.evm.model.ctgX94.1"/>
    <property type="gene ID" value="evm.TU.ctgX94.1"/>
</dbReference>
<reference evidence="2" key="1">
    <citation type="submission" date="2021-03" db="UniProtKB">
        <authorList>
            <consortium name="EnsemblPlants"/>
        </authorList>
    </citation>
    <scope>IDENTIFICATION</scope>
</reference>
<keyword evidence="3" id="KW-1185">Reference proteome</keyword>
<evidence type="ECO:0000313" key="3">
    <source>
        <dbReference type="Proteomes" id="UP000596661"/>
    </source>
</evidence>
<dbReference type="InterPro" id="IPR055298">
    <property type="entry name" value="AtLOH3-like"/>
</dbReference>
<organism evidence="2 3">
    <name type="scientific">Cannabis sativa</name>
    <name type="common">Hemp</name>
    <name type="synonym">Marijuana</name>
    <dbReference type="NCBI Taxonomy" id="3483"/>
    <lineage>
        <taxon>Eukaryota</taxon>
        <taxon>Viridiplantae</taxon>
        <taxon>Streptophyta</taxon>
        <taxon>Embryophyta</taxon>
        <taxon>Tracheophyta</taxon>
        <taxon>Spermatophyta</taxon>
        <taxon>Magnoliopsida</taxon>
        <taxon>eudicotyledons</taxon>
        <taxon>Gunneridae</taxon>
        <taxon>Pentapetalae</taxon>
        <taxon>rosids</taxon>
        <taxon>fabids</taxon>
        <taxon>Rosales</taxon>
        <taxon>Cannabaceae</taxon>
        <taxon>Cannabis</taxon>
    </lineage>
</organism>
<dbReference type="AlphaFoldDB" id="A0A803QSW3"/>
<dbReference type="Proteomes" id="UP000596661">
    <property type="component" value="Unassembled WGS sequence"/>
</dbReference>
<dbReference type="Gramene" id="evm.model.ctgX94.1">
    <property type="protein sequence ID" value="cds.evm.model.ctgX94.1"/>
    <property type="gene ID" value="evm.TU.ctgX94.1"/>
</dbReference>
<name>A0A803QSW3_CANSA</name>
<evidence type="ECO:0000313" key="2">
    <source>
        <dbReference type="EnsemblPlants" id="cds.evm.model.ctgX94.1"/>
    </source>
</evidence>
<accession>A0A803QSW3</accession>
<dbReference type="Pfam" id="PF14291">
    <property type="entry name" value="DUF4371"/>
    <property type="match status" value="1"/>
</dbReference>